<name>A0A7W9Q1Q3_9ACTN</name>
<evidence type="ECO:0000313" key="1">
    <source>
        <dbReference type="EMBL" id="MBB5932003.1"/>
    </source>
</evidence>
<proteinExistence type="predicted"/>
<dbReference type="Proteomes" id="UP000585836">
    <property type="component" value="Unassembled WGS sequence"/>
</dbReference>
<comment type="caution">
    <text evidence="1">The sequence shown here is derived from an EMBL/GenBank/DDBJ whole genome shotgun (WGS) entry which is preliminary data.</text>
</comment>
<dbReference type="RefSeq" id="WP_184973929.1">
    <property type="nucleotide sequence ID" value="NZ_BAAAWF010000110.1"/>
</dbReference>
<dbReference type="AlphaFoldDB" id="A0A7W9Q1Q3"/>
<organism evidence="1 2">
    <name type="scientific">Streptomyces echinatus</name>
    <dbReference type="NCBI Taxonomy" id="67293"/>
    <lineage>
        <taxon>Bacteria</taxon>
        <taxon>Bacillati</taxon>
        <taxon>Actinomycetota</taxon>
        <taxon>Actinomycetes</taxon>
        <taxon>Kitasatosporales</taxon>
        <taxon>Streptomycetaceae</taxon>
        <taxon>Streptomyces</taxon>
    </lineage>
</organism>
<protein>
    <submittedName>
        <fullName evidence="1">Uncharacterized protein</fullName>
    </submittedName>
</protein>
<accession>A0A7W9Q1Q3</accession>
<keyword evidence="2" id="KW-1185">Reference proteome</keyword>
<evidence type="ECO:0000313" key="2">
    <source>
        <dbReference type="Proteomes" id="UP000585836"/>
    </source>
</evidence>
<reference evidence="1 2" key="1">
    <citation type="submission" date="2020-08" db="EMBL/GenBank/DDBJ databases">
        <title>Genomic Encyclopedia of Type Strains, Phase III (KMG-III): the genomes of soil and plant-associated and newly described type strains.</title>
        <authorList>
            <person name="Whitman W."/>
        </authorList>
    </citation>
    <scope>NUCLEOTIDE SEQUENCE [LARGE SCALE GENOMIC DNA]</scope>
    <source>
        <strain evidence="1 2">CECT 3313</strain>
    </source>
</reference>
<dbReference type="EMBL" id="JACHJK010000020">
    <property type="protein sequence ID" value="MBB5932003.1"/>
    <property type="molecule type" value="Genomic_DNA"/>
</dbReference>
<sequence>MAVADEAPGYAVEDFALFNGQSGGQLAAQRPMFGGTSWSSFLLLT</sequence>
<gene>
    <name evidence="1" type="ORF">FHS34_007512</name>
</gene>